<dbReference type="PATRIC" id="fig|1305737.6.peg.1535"/>
<gene>
    <name evidence="2" type="ORF">HLUCCX10_04430</name>
</gene>
<feature type="chain" id="PRO_5006147925" evidence="1">
    <location>
        <begin position="28"/>
        <end position="159"/>
    </location>
</feature>
<proteinExistence type="predicted"/>
<dbReference type="EMBL" id="LJXT01000018">
    <property type="protein sequence ID" value="KPQ18893.1"/>
    <property type="molecule type" value="Genomic_DNA"/>
</dbReference>
<comment type="caution">
    <text evidence="2">The sequence shown here is derived from an EMBL/GenBank/DDBJ whole genome shotgun (WGS) entry which is preliminary data.</text>
</comment>
<feature type="signal peptide" evidence="1">
    <location>
        <begin position="1"/>
        <end position="27"/>
    </location>
</feature>
<dbReference type="SUPFAM" id="SSF54427">
    <property type="entry name" value="NTF2-like"/>
    <property type="match status" value="1"/>
</dbReference>
<accession>A0A0P8AJP9</accession>
<dbReference type="Pfam" id="PF12893">
    <property type="entry name" value="Lumazine_bd_2"/>
    <property type="match status" value="1"/>
</dbReference>
<dbReference type="InterPro" id="IPR039437">
    <property type="entry name" value="FrzH/put_lumazine-bd"/>
</dbReference>
<evidence type="ECO:0000313" key="2">
    <source>
        <dbReference type="EMBL" id="KPQ18893.1"/>
    </source>
</evidence>
<dbReference type="STRING" id="1305737.GCA_000526355_03292"/>
<dbReference type="AlphaFoldDB" id="A0A0P8AJP9"/>
<evidence type="ECO:0000313" key="3">
    <source>
        <dbReference type="Proteomes" id="UP000050421"/>
    </source>
</evidence>
<dbReference type="Gene3D" id="3.10.450.50">
    <property type="match status" value="1"/>
</dbReference>
<dbReference type="eggNOG" id="ENOG5032SDI">
    <property type="taxonomic scope" value="Bacteria"/>
</dbReference>
<protein>
    <submittedName>
        <fullName evidence="2">Uncharacterized protein</fullName>
    </submittedName>
</protein>
<dbReference type="InterPro" id="IPR032710">
    <property type="entry name" value="NTF2-like_dom_sf"/>
</dbReference>
<dbReference type="Proteomes" id="UP000050421">
    <property type="component" value="Unassembled WGS sequence"/>
</dbReference>
<keyword evidence="1" id="KW-0732">Signal</keyword>
<name>A0A0P8AJP9_9BACT</name>
<organism evidence="2 3">
    <name type="scientific">Algoriphagus marincola HL-49</name>
    <dbReference type="NCBI Taxonomy" id="1305737"/>
    <lineage>
        <taxon>Bacteria</taxon>
        <taxon>Pseudomonadati</taxon>
        <taxon>Bacteroidota</taxon>
        <taxon>Cytophagia</taxon>
        <taxon>Cytophagales</taxon>
        <taxon>Cyclobacteriaceae</taxon>
        <taxon>Algoriphagus</taxon>
    </lineage>
</organism>
<reference evidence="2 3" key="1">
    <citation type="submission" date="2015-09" db="EMBL/GenBank/DDBJ databases">
        <title>Identification and resolution of microdiversity through metagenomic sequencing of parallel consortia.</title>
        <authorList>
            <person name="Nelson W.C."/>
            <person name="Romine M.F."/>
            <person name="Lindemann S.R."/>
        </authorList>
    </citation>
    <scope>NUCLEOTIDE SEQUENCE [LARGE SCALE GENOMIC DNA]</scope>
    <source>
        <strain evidence="2">HL-49</strain>
    </source>
</reference>
<evidence type="ECO:0000256" key="1">
    <source>
        <dbReference type="SAM" id="SignalP"/>
    </source>
</evidence>
<sequence>MVKYNMKNILVVILTFLMIGLQKQAMAQTPEMEVQKVIEQLFDAMRAKDGAAAGAVFLETAPMQTVVAGENGSTLGSNSVADFVNRIATTPEDVNLDERILDYQIKVDGDLAAAWTPYEFYVNDQFSHCGVNSFQLVRTAEGWKISYIIDTRRKEGCNQ</sequence>